<dbReference type="Proteomes" id="UP001497444">
    <property type="component" value="Chromosome 15"/>
</dbReference>
<keyword evidence="2" id="KW-1185">Reference proteome</keyword>
<evidence type="ECO:0000313" key="2">
    <source>
        <dbReference type="Proteomes" id="UP001497444"/>
    </source>
</evidence>
<evidence type="ECO:0000313" key="1">
    <source>
        <dbReference type="EMBL" id="CAK9263133.1"/>
    </source>
</evidence>
<gene>
    <name evidence="1" type="ORF">CSSPJE1EN1_LOCUS8611</name>
</gene>
<protein>
    <submittedName>
        <fullName evidence="1">Uncharacterized protein</fullName>
    </submittedName>
</protein>
<proteinExistence type="predicted"/>
<sequence length="93" mass="10479">MQGEGAEFTHSGCQNLQLAALEEGAQAEMGEVGIVGMHEVVPYVVHIKEPESTAAETEAVVVLDVRTHKEEEWDKEAHVWPTILHRLDWLTWF</sequence>
<dbReference type="EMBL" id="OZ020110">
    <property type="protein sequence ID" value="CAK9263133.1"/>
    <property type="molecule type" value="Genomic_DNA"/>
</dbReference>
<organism evidence="1 2">
    <name type="scientific">Sphagnum jensenii</name>
    <dbReference type="NCBI Taxonomy" id="128206"/>
    <lineage>
        <taxon>Eukaryota</taxon>
        <taxon>Viridiplantae</taxon>
        <taxon>Streptophyta</taxon>
        <taxon>Embryophyta</taxon>
        <taxon>Bryophyta</taxon>
        <taxon>Sphagnophytina</taxon>
        <taxon>Sphagnopsida</taxon>
        <taxon>Sphagnales</taxon>
        <taxon>Sphagnaceae</taxon>
        <taxon>Sphagnum</taxon>
    </lineage>
</organism>
<reference evidence="1" key="1">
    <citation type="submission" date="2024-02" db="EMBL/GenBank/DDBJ databases">
        <authorList>
            <consortium name="ELIXIR-Norway"/>
            <consortium name="Elixir Norway"/>
        </authorList>
    </citation>
    <scope>NUCLEOTIDE SEQUENCE</scope>
</reference>
<accession>A0ABP0W8K2</accession>
<name>A0ABP0W8K2_9BRYO</name>